<organism evidence="2 3">
    <name type="scientific">Paraglomus occultum</name>
    <dbReference type="NCBI Taxonomy" id="144539"/>
    <lineage>
        <taxon>Eukaryota</taxon>
        <taxon>Fungi</taxon>
        <taxon>Fungi incertae sedis</taxon>
        <taxon>Mucoromycota</taxon>
        <taxon>Glomeromycotina</taxon>
        <taxon>Glomeromycetes</taxon>
        <taxon>Paraglomerales</taxon>
        <taxon>Paraglomeraceae</taxon>
        <taxon>Paraglomus</taxon>
    </lineage>
</organism>
<dbReference type="InterPro" id="IPR040030">
    <property type="entry name" value="Ribosomal_mL57"/>
</dbReference>
<feature type="non-terminal residue" evidence="2">
    <location>
        <position position="1"/>
    </location>
</feature>
<dbReference type="PANTHER" id="PTHR28160:SF1">
    <property type="entry name" value="LARGE RIBOSOMAL SUBUNIT PROTEIN ML57"/>
    <property type="match status" value="1"/>
</dbReference>
<reference evidence="2" key="1">
    <citation type="submission" date="2021-06" db="EMBL/GenBank/DDBJ databases">
        <authorList>
            <person name="Kallberg Y."/>
            <person name="Tangrot J."/>
            <person name="Rosling A."/>
        </authorList>
    </citation>
    <scope>NUCLEOTIDE SEQUENCE</scope>
    <source>
        <strain evidence="2">IA702</strain>
    </source>
</reference>
<dbReference type="GO" id="GO:0005762">
    <property type="term" value="C:mitochondrial large ribosomal subunit"/>
    <property type="evidence" value="ECO:0007669"/>
    <property type="project" value="InterPro"/>
</dbReference>
<feature type="domain" description="RNase III" evidence="1">
    <location>
        <begin position="4"/>
        <end position="91"/>
    </location>
</feature>
<evidence type="ECO:0000313" key="3">
    <source>
        <dbReference type="Proteomes" id="UP000789572"/>
    </source>
</evidence>
<dbReference type="PANTHER" id="PTHR28160">
    <property type="entry name" value="54S RIBOSOMAL PROTEIN L15, MITOCHONDRIAL"/>
    <property type="match status" value="1"/>
</dbReference>
<dbReference type="InterPro" id="IPR036389">
    <property type="entry name" value="RNase_III_sf"/>
</dbReference>
<dbReference type="AlphaFoldDB" id="A0A9N9B513"/>
<protein>
    <submittedName>
        <fullName evidence="2">11052_t:CDS:1</fullName>
    </submittedName>
</protein>
<dbReference type="SUPFAM" id="SSF69065">
    <property type="entry name" value="RNase III domain-like"/>
    <property type="match status" value="1"/>
</dbReference>
<name>A0A9N9B513_9GLOM</name>
<proteinExistence type="predicted"/>
<sequence length="102" mass="11304">PSSELLETVKELKDDDALGSIGTELGLNKLIRFLPINHIQLQEAKKNGQLIMRSGETSVTGGVLLALIGAIYHEKGALTAKNFIHTFILPKHRVCMELRRDK</sequence>
<accession>A0A9N9B513</accession>
<dbReference type="GO" id="GO:0003735">
    <property type="term" value="F:structural constituent of ribosome"/>
    <property type="evidence" value="ECO:0007669"/>
    <property type="project" value="InterPro"/>
</dbReference>
<dbReference type="InterPro" id="IPR000999">
    <property type="entry name" value="RNase_III_dom"/>
</dbReference>
<evidence type="ECO:0000313" key="2">
    <source>
        <dbReference type="EMBL" id="CAG8550975.1"/>
    </source>
</evidence>
<evidence type="ECO:0000259" key="1">
    <source>
        <dbReference type="Pfam" id="PF14622"/>
    </source>
</evidence>
<dbReference type="Proteomes" id="UP000789572">
    <property type="component" value="Unassembled WGS sequence"/>
</dbReference>
<gene>
    <name evidence="2" type="ORF">POCULU_LOCUS5018</name>
</gene>
<dbReference type="GO" id="GO:0004525">
    <property type="term" value="F:ribonuclease III activity"/>
    <property type="evidence" value="ECO:0007669"/>
    <property type="project" value="InterPro"/>
</dbReference>
<keyword evidence="3" id="KW-1185">Reference proteome</keyword>
<dbReference type="GO" id="GO:0032543">
    <property type="term" value="P:mitochondrial translation"/>
    <property type="evidence" value="ECO:0007669"/>
    <property type="project" value="InterPro"/>
</dbReference>
<dbReference type="EMBL" id="CAJVPJ010000712">
    <property type="protein sequence ID" value="CAG8550975.1"/>
    <property type="molecule type" value="Genomic_DNA"/>
</dbReference>
<dbReference type="Gene3D" id="1.10.1520.10">
    <property type="entry name" value="Ribonuclease III domain"/>
    <property type="match status" value="1"/>
</dbReference>
<dbReference type="OrthoDB" id="67027at2759"/>
<dbReference type="Pfam" id="PF14622">
    <property type="entry name" value="Ribonucleas_3_3"/>
    <property type="match status" value="1"/>
</dbReference>
<comment type="caution">
    <text evidence="2">The sequence shown here is derived from an EMBL/GenBank/DDBJ whole genome shotgun (WGS) entry which is preliminary data.</text>
</comment>
<dbReference type="GO" id="GO:0006396">
    <property type="term" value="P:RNA processing"/>
    <property type="evidence" value="ECO:0007669"/>
    <property type="project" value="InterPro"/>
</dbReference>